<accession>A0ACA9QDY0</accession>
<evidence type="ECO:0000313" key="1">
    <source>
        <dbReference type="EMBL" id="CAG8744490.1"/>
    </source>
</evidence>
<organism evidence="1 2">
    <name type="scientific">Acaulospora colombiana</name>
    <dbReference type="NCBI Taxonomy" id="27376"/>
    <lineage>
        <taxon>Eukaryota</taxon>
        <taxon>Fungi</taxon>
        <taxon>Fungi incertae sedis</taxon>
        <taxon>Mucoromycota</taxon>
        <taxon>Glomeromycotina</taxon>
        <taxon>Glomeromycetes</taxon>
        <taxon>Diversisporales</taxon>
        <taxon>Acaulosporaceae</taxon>
        <taxon>Acaulospora</taxon>
    </lineage>
</organism>
<sequence length="145" mass="16614">MDEKSDDHYGSIKERLKSIFHDKRRLAHSTVEIYVDFYRYYGNASYGETLAEEDSPLRTADVIAICYNISKPETLHNAIYKWYPMALYFASDAPIFLIGCKTKRKRPNMVPESDAEAACRQIGAIRLLICSSTDGSFLKAVEREM</sequence>
<protein>
    <submittedName>
        <fullName evidence="1">14665_t:CDS:1</fullName>
    </submittedName>
</protein>
<dbReference type="EMBL" id="CAJVPT010049670">
    <property type="protein sequence ID" value="CAG8744490.1"/>
    <property type="molecule type" value="Genomic_DNA"/>
</dbReference>
<name>A0ACA9QDY0_9GLOM</name>
<feature type="non-terminal residue" evidence="1">
    <location>
        <position position="145"/>
    </location>
</feature>
<comment type="caution">
    <text evidence="1">The sequence shown here is derived from an EMBL/GenBank/DDBJ whole genome shotgun (WGS) entry which is preliminary data.</text>
</comment>
<keyword evidence="2" id="KW-1185">Reference proteome</keyword>
<evidence type="ECO:0000313" key="2">
    <source>
        <dbReference type="Proteomes" id="UP000789525"/>
    </source>
</evidence>
<gene>
    <name evidence="1" type="ORF">ACOLOM_LOCUS12359</name>
</gene>
<reference evidence="1" key="1">
    <citation type="submission" date="2021-06" db="EMBL/GenBank/DDBJ databases">
        <authorList>
            <person name="Kallberg Y."/>
            <person name="Tangrot J."/>
            <person name="Rosling A."/>
        </authorList>
    </citation>
    <scope>NUCLEOTIDE SEQUENCE</scope>
    <source>
        <strain evidence="1">CL356</strain>
    </source>
</reference>
<dbReference type="Proteomes" id="UP000789525">
    <property type="component" value="Unassembled WGS sequence"/>
</dbReference>
<proteinExistence type="predicted"/>